<dbReference type="InterPro" id="IPR058593">
    <property type="entry name" value="ARB_07466-like_C"/>
</dbReference>
<name>A0A927G987_9MICO</name>
<comment type="caution">
    <text evidence="3">The sequence shown here is derived from an EMBL/GenBank/DDBJ whole genome shotgun (WGS) entry which is preliminary data.</text>
</comment>
<sequence>MAGIEAGLAAEPPVVPALDQPNRMLDDPTSDGRITARTAQVMDLARSTFPDADWSCWSPRPGTRSEHPLGRACDVTYGNSLGEAASGGALEQGWALVAWLQTHAEVLGTDYVIWQGGIWSSRWRGAQWRPYDGGGMHDPEDVTGGHFDHVHVTVRDT</sequence>
<dbReference type="Proteomes" id="UP000610846">
    <property type="component" value="Unassembled WGS sequence"/>
</dbReference>
<keyword evidence="4" id="KW-1185">Reference proteome</keyword>
<evidence type="ECO:0000313" key="4">
    <source>
        <dbReference type="Proteomes" id="UP000610846"/>
    </source>
</evidence>
<dbReference type="RefSeq" id="WP_191828268.1">
    <property type="nucleotide sequence ID" value="NZ_JACYHB010000004.1"/>
</dbReference>
<evidence type="ECO:0000259" key="2">
    <source>
        <dbReference type="Pfam" id="PF26571"/>
    </source>
</evidence>
<dbReference type="EMBL" id="JACYHB010000004">
    <property type="protein sequence ID" value="MBD8078675.1"/>
    <property type="molecule type" value="Genomic_DNA"/>
</dbReference>
<feature type="region of interest" description="Disordered" evidence="1">
    <location>
        <begin position="1"/>
        <end position="31"/>
    </location>
</feature>
<feature type="domain" description="ARB-07466-like C-terminal" evidence="2">
    <location>
        <begin position="31"/>
        <end position="137"/>
    </location>
</feature>
<evidence type="ECO:0000313" key="3">
    <source>
        <dbReference type="EMBL" id="MBD8078675.1"/>
    </source>
</evidence>
<accession>A0A927G987</accession>
<evidence type="ECO:0000256" key="1">
    <source>
        <dbReference type="SAM" id="MobiDB-lite"/>
    </source>
</evidence>
<dbReference type="AlphaFoldDB" id="A0A927G987"/>
<gene>
    <name evidence="3" type="ORF">IF651_06330</name>
</gene>
<reference evidence="3" key="1">
    <citation type="journal article" date="2018" name="Curr. Microbiol.">
        <title>Cellulosimicrobium arenosum sp. nov., Isolated from Marine Sediment Sand.</title>
        <authorList>
            <person name="Oh M."/>
            <person name="Kim J.H."/>
            <person name="Yoon J.H."/>
            <person name="Schumann P."/>
            <person name="Kim W."/>
        </authorList>
    </citation>
    <scope>NUCLEOTIDE SEQUENCE</scope>
    <source>
        <strain evidence="3">KCTC 49039</strain>
    </source>
</reference>
<proteinExistence type="predicted"/>
<reference evidence="3" key="2">
    <citation type="submission" date="2020-09" db="EMBL/GenBank/DDBJ databases">
        <authorList>
            <person name="Yu Y."/>
        </authorList>
    </citation>
    <scope>NUCLEOTIDE SEQUENCE</scope>
    <source>
        <strain evidence="3">KCTC 49039</strain>
    </source>
</reference>
<protein>
    <recommendedName>
        <fullName evidence="2">ARB-07466-like C-terminal domain-containing protein</fullName>
    </recommendedName>
</protein>
<organism evidence="3 4">
    <name type="scientific">Cellulosimicrobium arenosum</name>
    <dbReference type="NCBI Taxonomy" id="2708133"/>
    <lineage>
        <taxon>Bacteria</taxon>
        <taxon>Bacillati</taxon>
        <taxon>Actinomycetota</taxon>
        <taxon>Actinomycetes</taxon>
        <taxon>Micrococcales</taxon>
        <taxon>Promicromonosporaceae</taxon>
        <taxon>Cellulosimicrobium</taxon>
    </lineage>
</organism>
<dbReference type="Pfam" id="PF26571">
    <property type="entry name" value="VldE"/>
    <property type="match status" value="1"/>
</dbReference>